<organism evidence="1">
    <name type="scientific">marine sediment metagenome</name>
    <dbReference type="NCBI Taxonomy" id="412755"/>
    <lineage>
        <taxon>unclassified sequences</taxon>
        <taxon>metagenomes</taxon>
        <taxon>ecological metagenomes</taxon>
    </lineage>
</organism>
<feature type="non-terminal residue" evidence="1">
    <location>
        <position position="1"/>
    </location>
</feature>
<accession>A0A0F9H106</accession>
<dbReference type="EMBL" id="LAZR01024396">
    <property type="protein sequence ID" value="KKL75285.1"/>
    <property type="molecule type" value="Genomic_DNA"/>
</dbReference>
<evidence type="ECO:0000313" key="1">
    <source>
        <dbReference type="EMBL" id="KKL75285.1"/>
    </source>
</evidence>
<comment type="caution">
    <text evidence="1">The sequence shown here is derived from an EMBL/GenBank/DDBJ whole genome shotgun (WGS) entry which is preliminary data.</text>
</comment>
<proteinExistence type="predicted"/>
<sequence>NIHGSHIKIWEEKGLFKPGEVKPEDVSIASKNYKELLYLRDDAHMKMLKTQRLLKKAEEKGVTGSDLNQIRDLLAKTNYHFEIYNYLDASRFADAALEWVNYTLSQ</sequence>
<reference evidence="1" key="1">
    <citation type="journal article" date="2015" name="Nature">
        <title>Complex archaea that bridge the gap between prokaryotes and eukaryotes.</title>
        <authorList>
            <person name="Spang A."/>
            <person name="Saw J.H."/>
            <person name="Jorgensen S.L."/>
            <person name="Zaremba-Niedzwiedzka K."/>
            <person name="Martijn J."/>
            <person name="Lind A.E."/>
            <person name="van Eijk R."/>
            <person name="Schleper C."/>
            <person name="Guy L."/>
            <person name="Ettema T.J."/>
        </authorList>
    </citation>
    <scope>NUCLEOTIDE SEQUENCE</scope>
</reference>
<name>A0A0F9H106_9ZZZZ</name>
<protein>
    <submittedName>
        <fullName evidence="1">Uncharacterized protein</fullName>
    </submittedName>
</protein>
<gene>
    <name evidence="1" type="ORF">LCGC14_2056440</name>
</gene>
<dbReference type="AlphaFoldDB" id="A0A0F9H106"/>